<organism evidence="3 4">
    <name type="scientific">Oikopleura dioica</name>
    <name type="common">Tunicate</name>
    <dbReference type="NCBI Taxonomy" id="34765"/>
    <lineage>
        <taxon>Eukaryota</taxon>
        <taxon>Metazoa</taxon>
        <taxon>Chordata</taxon>
        <taxon>Tunicata</taxon>
        <taxon>Appendicularia</taxon>
        <taxon>Copelata</taxon>
        <taxon>Oikopleuridae</taxon>
        <taxon>Oikopleura</taxon>
    </lineage>
</organism>
<evidence type="ECO:0000259" key="2">
    <source>
        <dbReference type="Pfam" id="PF02931"/>
    </source>
</evidence>
<proteinExistence type="predicted"/>
<feature type="transmembrane region" description="Helical" evidence="1">
    <location>
        <begin position="188"/>
        <end position="208"/>
    </location>
</feature>
<feature type="domain" description="Neurotransmitter-gated ion-channel ligand-binding" evidence="2">
    <location>
        <begin position="4"/>
        <end position="123"/>
    </location>
</feature>
<evidence type="ECO:0000313" key="3">
    <source>
        <dbReference type="EMBL" id="CAG5113802.1"/>
    </source>
</evidence>
<gene>
    <name evidence="3" type="ORF">OKIOD_LOCUS16657</name>
</gene>
<reference evidence="3 4" key="1">
    <citation type="submission" date="2021-04" db="EMBL/GenBank/DDBJ databases">
        <authorList>
            <person name="Bliznina A."/>
        </authorList>
    </citation>
    <scope>NUCLEOTIDE SEQUENCE [LARGE SCALE GENOMIC DNA]</scope>
</reference>
<sequence>MIWLNNVDCPESKFDGNFMAYYEWNDPRLTWNASEFDFANITVPIDKIWFPKLKFQNINTEGENGDLDEELATVHSDGRVWVLKTFYYVGFCNIESKFYPYDRHYCYIQAMSQGTDVHLAQESNKIFVNPSINTFHTKWLVTDTRSEVTNAIPNNETMLDKNSSRLFNAHILSGEIEVVRRYRHGRMIVVFPLYILGLASLAIFMIPIETGER</sequence>
<name>A0ABN7TC60_OIKDI</name>
<keyword evidence="1" id="KW-1133">Transmembrane helix</keyword>
<keyword evidence="4" id="KW-1185">Reference proteome</keyword>
<dbReference type="Proteomes" id="UP001158576">
    <property type="component" value="Chromosome 2"/>
</dbReference>
<dbReference type="InterPro" id="IPR036734">
    <property type="entry name" value="Neur_chan_lig-bd_sf"/>
</dbReference>
<keyword evidence="1" id="KW-0472">Membrane</keyword>
<dbReference type="SUPFAM" id="SSF63712">
    <property type="entry name" value="Nicotinic receptor ligand binding domain-like"/>
    <property type="match status" value="1"/>
</dbReference>
<dbReference type="PANTHER" id="PTHR18945">
    <property type="entry name" value="NEUROTRANSMITTER GATED ION CHANNEL"/>
    <property type="match status" value="1"/>
</dbReference>
<dbReference type="Gene3D" id="2.70.170.10">
    <property type="entry name" value="Neurotransmitter-gated ion-channel ligand-binding domain"/>
    <property type="match status" value="1"/>
</dbReference>
<accession>A0ABN7TC60</accession>
<dbReference type="EMBL" id="OU015567">
    <property type="protein sequence ID" value="CAG5113802.1"/>
    <property type="molecule type" value="Genomic_DNA"/>
</dbReference>
<keyword evidence="1" id="KW-0812">Transmembrane</keyword>
<dbReference type="Pfam" id="PF02931">
    <property type="entry name" value="Neur_chan_LBD"/>
    <property type="match status" value="1"/>
</dbReference>
<evidence type="ECO:0000313" key="4">
    <source>
        <dbReference type="Proteomes" id="UP001158576"/>
    </source>
</evidence>
<dbReference type="InterPro" id="IPR006202">
    <property type="entry name" value="Neur_chan_lig-bd"/>
</dbReference>
<evidence type="ECO:0000256" key="1">
    <source>
        <dbReference type="SAM" id="Phobius"/>
    </source>
</evidence>
<protein>
    <submittedName>
        <fullName evidence="3">Oidioi.mRNA.OKI2018_I69.chr2.g7892.t1.cds</fullName>
    </submittedName>
</protein>
<dbReference type="InterPro" id="IPR006201">
    <property type="entry name" value="Neur_channel"/>
</dbReference>